<keyword evidence="2" id="KW-0805">Transcription regulation</keyword>
<dbReference type="InterPro" id="IPR000847">
    <property type="entry name" value="LysR_HTH_N"/>
</dbReference>
<evidence type="ECO:0000256" key="1">
    <source>
        <dbReference type="ARBA" id="ARBA00009437"/>
    </source>
</evidence>
<dbReference type="OrthoDB" id="9803735at2"/>
<dbReference type="InterPro" id="IPR005119">
    <property type="entry name" value="LysR_subst-bd"/>
</dbReference>
<dbReference type="InterPro" id="IPR036390">
    <property type="entry name" value="WH_DNA-bd_sf"/>
</dbReference>
<keyword evidence="8" id="KW-1185">Reference proteome</keyword>
<dbReference type="Gene3D" id="3.40.190.10">
    <property type="entry name" value="Periplasmic binding protein-like II"/>
    <property type="match status" value="2"/>
</dbReference>
<dbReference type="Pfam" id="PF03466">
    <property type="entry name" value="LysR_substrate"/>
    <property type="match status" value="1"/>
</dbReference>
<dbReference type="AlphaFoldDB" id="A0A4V2RNI5"/>
<proteinExistence type="inferred from homology"/>
<dbReference type="GO" id="GO:0003700">
    <property type="term" value="F:DNA-binding transcription factor activity"/>
    <property type="evidence" value="ECO:0007669"/>
    <property type="project" value="InterPro"/>
</dbReference>
<keyword evidence="3" id="KW-0238">DNA-binding</keyword>
<keyword evidence="5" id="KW-0804">Transcription</keyword>
<dbReference type="Pfam" id="PF00126">
    <property type="entry name" value="HTH_1"/>
    <property type="match status" value="1"/>
</dbReference>
<evidence type="ECO:0000259" key="6">
    <source>
        <dbReference type="PROSITE" id="PS50931"/>
    </source>
</evidence>
<dbReference type="GO" id="GO:0032993">
    <property type="term" value="C:protein-DNA complex"/>
    <property type="evidence" value="ECO:0007669"/>
    <property type="project" value="TreeGrafter"/>
</dbReference>
<dbReference type="InterPro" id="IPR036388">
    <property type="entry name" value="WH-like_DNA-bd_sf"/>
</dbReference>
<evidence type="ECO:0000256" key="3">
    <source>
        <dbReference type="ARBA" id="ARBA00023125"/>
    </source>
</evidence>
<gene>
    <name evidence="7" type="ORF">CLV25_1145</name>
</gene>
<evidence type="ECO:0000256" key="2">
    <source>
        <dbReference type="ARBA" id="ARBA00023015"/>
    </source>
</evidence>
<evidence type="ECO:0000256" key="5">
    <source>
        <dbReference type="ARBA" id="ARBA00023163"/>
    </source>
</evidence>
<dbReference type="CDD" id="cd08411">
    <property type="entry name" value="PBP2_OxyR"/>
    <property type="match status" value="1"/>
</dbReference>
<accession>A0A4V2RNI5</accession>
<dbReference type="Gene3D" id="1.10.10.10">
    <property type="entry name" value="Winged helix-like DNA-binding domain superfamily/Winged helix DNA-binding domain"/>
    <property type="match status" value="1"/>
</dbReference>
<dbReference type="FunFam" id="1.10.10.10:FF:000001">
    <property type="entry name" value="LysR family transcriptional regulator"/>
    <property type="match status" value="1"/>
</dbReference>
<dbReference type="PANTHER" id="PTHR30346:SF26">
    <property type="entry name" value="HYDROGEN PEROXIDE-INDUCIBLE GENES ACTIVATOR"/>
    <property type="match status" value="1"/>
</dbReference>
<evidence type="ECO:0000313" key="7">
    <source>
        <dbReference type="EMBL" id="TCN63850.1"/>
    </source>
</evidence>
<dbReference type="PANTHER" id="PTHR30346">
    <property type="entry name" value="TRANSCRIPTIONAL DUAL REGULATOR HCAR-RELATED"/>
    <property type="match status" value="1"/>
</dbReference>
<dbReference type="EMBL" id="SLWB01000014">
    <property type="protein sequence ID" value="TCN63850.1"/>
    <property type="molecule type" value="Genomic_DNA"/>
</dbReference>
<sequence length="313" mass="35675">MVSLVQLEYIVAIDTYRHFATAADKCFVTQPTLSMQIKKMEDELGVSIFDRTKQPIIPTDVGKEIIEQARTILREAKGIEAIVANHRKEIAGELRIGVIPSLAPYLLPLFMNSLANEHPNLQLKVREMITDDIEEALKKDLIDVGILVTPLHNPTIKEEVLFYEEIMVYASEGHIFTEKPAIAVKELAAPDLWLLSSGHCFRSQVLNLCSYHDTHRHSLPFEYESGSFETLVKMIDRNGGFTLLPELAVSELNDDRKVRVRTFIDMVPLREVGLVYARSYAKRNLLNKLKEHIQRSVPAHMLSKERGTIIEFR</sequence>
<evidence type="ECO:0000313" key="8">
    <source>
        <dbReference type="Proteomes" id="UP000294830"/>
    </source>
</evidence>
<reference evidence="7 8" key="1">
    <citation type="submission" date="2019-03" db="EMBL/GenBank/DDBJ databases">
        <title>Genomic Encyclopedia of Archaeal and Bacterial Type Strains, Phase II (KMG-II): from individual species to whole genera.</title>
        <authorList>
            <person name="Goeker M."/>
        </authorList>
    </citation>
    <scope>NUCLEOTIDE SEQUENCE [LARGE SCALE GENOMIC DNA]</scope>
    <source>
        <strain evidence="7 8">RL-C</strain>
    </source>
</reference>
<evidence type="ECO:0000256" key="4">
    <source>
        <dbReference type="ARBA" id="ARBA00023159"/>
    </source>
</evidence>
<organism evidence="7 8">
    <name type="scientific">Acetobacteroides hydrogenigenes</name>
    <dbReference type="NCBI Taxonomy" id="979970"/>
    <lineage>
        <taxon>Bacteria</taxon>
        <taxon>Pseudomonadati</taxon>
        <taxon>Bacteroidota</taxon>
        <taxon>Bacteroidia</taxon>
        <taxon>Bacteroidales</taxon>
        <taxon>Rikenellaceae</taxon>
        <taxon>Acetobacteroides</taxon>
    </lineage>
</organism>
<dbReference type="Proteomes" id="UP000294830">
    <property type="component" value="Unassembled WGS sequence"/>
</dbReference>
<dbReference type="GO" id="GO:0003677">
    <property type="term" value="F:DNA binding"/>
    <property type="evidence" value="ECO:0007669"/>
    <property type="project" value="UniProtKB-KW"/>
</dbReference>
<dbReference type="PRINTS" id="PR00039">
    <property type="entry name" value="HTHLYSR"/>
</dbReference>
<comment type="caution">
    <text evidence="7">The sequence shown here is derived from an EMBL/GenBank/DDBJ whole genome shotgun (WGS) entry which is preliminary data.</text>
</comment>
<protein>
    <submittedName>
        <fullName evidence="7">LysR family hydrogen peroxide-inducible transcriptional activator</fullName>
    </submittedName>
</protein>
<dbReference type="SUPFAM" id="SSF46785">
    <property type="entry name" value="Winged helix' DNA-binding domain"/>
    <property type="match status" value="1"/>
</dbReference>
<feature type="domain" description="HTH lysR-type" evidence="6">
    <location>
        <begin position="2"/>
        <end position="59"/>
    </location>
</feature>
<dbReference type="PROSITE" id="PS50931">
    <property type="entry name" value="HTH_LYSR"/>
    <property type="match status" value="1"/>
</dbReference>
<dbReference type="SUPFAM" id="SSF53850">
    <property type="entry name" value="Periplasmic binding protein-like II"/>
    <property type="match status" value="1"/>
</dbReference>
<keyword evidence="4" id="KW-0010">Activator</keyword>
<dbReference type="RefSeq" id="WP_131840005.1">
    <property type="nucleotide sequence ID" value="NZ_SLWB01000014.1"/>
</dbReference>
<name>A0A4V2RNI5_9BACT</name>
<comment type="similarity">
    <text evidence="1">Belongs to the LysR transcriptional regulatory family.</text>
</comment>